<feature type="domain" description="Sulfotransferase" evidence="1">
    <location>
        <begin position="198"/>
        <end position="454"/>
    </location>
</feature>
<protein>
    <recommendedName>
        <fullName evidence="1">Sulfotransferase domain-containing protein</fullName>
    </recommendedName>
</protein>
<dbReference type="Proteomes" id="UP001224775">
    <property type="component" value="Unassembled WGS sequence"/>
</dbReference>
<dbReference type="Gene3D" id="3.40.50.300">
    <property type="entry name" value="P-loop containing nucleotide triphosphate hydrolases"/>
    <property type="match status" value="1"/>
</dbReference>
<evidence type="ECO:0000259" key="1">
    <source>
        <dbReference type="Pfam" id="PF00685"/>
    </source>
</evidence>
<sequence>MSLASRRHSCSSSINVKDGRTKIYNARRVDDCPNILLERTTTTPRSTMKTSFTSPSINISKFNKNWIVIIPLLCIAVLNIRNLHLLRKISVNYVRRVTLPTASSAASLRKADVMPSNTCLTTDECDHARQQIGLEQFESGNFLEYGCFRKGMVAYWGRPSTSLHVKEMYAALDDKSSSRIHCNHKRPQNTSPWLGVAWLMSFPNSGTSYTGALVRSSSSTATATNYGSSNTFNRMSKQLFDWSTVGPFMTDPKSSINGKLDISKNGTYVLTKTHCGGYCFGCHPKQYVQTQTEFRNDCLTGDFLDEFGGKQKAMYDASIVDKAVHLVRDPFDNVVSRFHLKRNQKQGNATWLAAYPNSIEGFRNFCAYVNTRLHTAEEKFPVVGAKSNANVLVKYREKIPCYSDFVRYFLWHNHAIETIDELGLDHLTLHYEDYGSNHRETTVELFQFLGLTLESGGDDFHGSERYYRDYFTTDDIQAVQELLRDIASNENWNLLRRYFD</sequence>
<dbReference type="AlphaFoldDB" id="A0AAD9DGL5"/>
<dbReference type="SUPFAM" id="SSF52540">
    <property type="entry name" value="P-loop containing nucleoside triphosphate hydrolases"/>
    <property type="match status" value="1"/>
</dbReference>
<dbReference type="InterPro" id="IPR027417">
    <property type="entry name" value="P-loop_NTPase"/>
</dbReference>
<name>A0AAD9DGL5_9STRA</name>
<organism evidence="2 3">
    <name type="scientific">Skeletonema marinoi</name>
    <dbReference type="NCBI Taxonomy" id="267567"/>
    <lineage>
        <taxon>Eukaryota</taxon>
        <taxon>Sar</taxon>
        <taxon>Stramenopiles</taxon>
        <taxon>Ochrophyta</taxon>
        <taxon>Bacillariophyta</taxon>
        <taxon>Coscinodiscophyceae</taxon>
        <taxon>Thalassiosirophycidae</taxon>
        <taxon>Thalassiosirales</taxon>
        <taxon>Skeletonemataceae</taxon>
        <taxon>Skeletonema</taxon>
        <taxon>Skeletonema marinoi-dohrnii complex</taxon>
    </lineage>
</organism>
<dbReference type="EMBL" id="JATAAI010000006">
    <property type="protein sequence ID" value="KAK1745319.1"/>
    <property type="molecule type" value="Genomic_DNA"/>
</dbReference>
<keyword evidence="3" id="KW-1185">Reference proteome</keyword>
<comment type="caution">
    <text evidence="2">The sequence shown here is derived from an EMBL/GenBank/DDBJ whole genome shotgun (WGS) entry which is preliminary data.</text>
</comment>
<dbReference type="InterPro" id="IPR000863">
    <property type="entry name" value="Sulfotransferase_dom"/>
</dbReference>
<dbReference type="GO" id="GO:0008146">
    <property type="term" value="F:sulfotransferase activity"/>
    <property type="evidence" value="ECO:0007669"/>
    <property type="project" value="InterPro"/>
</dbReference>
<proteinExistence type="predicted"/>
<evidence type="ECO:0000313" key="3">
    <source>
        <dbReference type="Proteomes" id="UP001224775"/>
    </source>
</evidence>
<reference evidence="2" key="1">
    <citation type="submission" date="2023-06" db="EMBL/GenBank/DDBJ databases">
        <title>Survivors Of The Sea: Transcriptome response of Skeletonema marinoi to long-term dormancy.</title>
        <authorList>
            <person name="Pinder M.I.M."/>
            <person name="Kourtchenko O."/>
            <person name="Robertson E.K."/>
            <person name="Larsson T."/>
            <person name="Maumus F."/>
            <person name="Osuna-Cruz C.M."/>
            <person name="Vancaester E."/>
            <person name="Stenow R."/>
            <person name="Vandepoele K."/>
            <person name="Ploug H."/>
            <person name="Bruchert V."/>
            <person name="Godhe A."/>
            <person name="Topel M."/>
        </authorList>
    </citation>
    <scope>NUCLEOTIDE SEQUENCE</scope>
    <source>
        <strain evidence="2">R05AC</strain>
    </source>
</reference>
<accession>A0AAD9DGL5</accession>
<evidence type="ECO:0000313" key="2">
    <source>
        <dbReference type="EMBL" id="KAK1745319.1"/>
    </source>
</evidence>
<gene>
    <name evidence="2" type="ORF">QTG54_004610</name>
</gene>
<dbReference type="Pfam" id="PF00685">
    <property type="entry name" value="Sulfotransfer_1"/>
    <property type="match status" value="1"/>
</dbReference>